<evidence type="ECO:0000256" key="1">
    <source>
        <dbReference type="SAM" id="MobiDB-lite"/>
    </source>
</evidence>
<evidence type="ECO:0000313" key="2">
    <source>
        <dbReference type="EMBL" id="MFC7751383.1"/>
    </source>
</evidence>
<accession>A0ABW2V816</accession>
<evidence type="ECO:0000313" key="3">
    <source>
        <dbReference type="Proteomes" id="UP001596528"/>
    </source>
</evidence>
<organism evidence="2 3">
    <name type="scientific">Paenibacillus thermoaerophilus</name>
    <dbReference type="NCBI Taxonomy" id="1215385"/>
    <lineage>
        <taxon>Bacteria</taxon>
        <taxon>Bacillati</taxon>
        <taxon>Bacillota</taxon>
        <taxon>Bacilli</taxon>
        <taxon>Bacillales</taxon>
        <taxon>Paenibacillaceae</taxon>
        <taxon>Paenibacillus</taxon>
    </lineage>
</organism>
<protein>
    <submittedName>
        <fullName evidence="2">Uncharacterized protein</fullName>
    </submittedName>
</protein>
<reference evidence="3" key="1">
    <citation type="journal article" date="2019" name="Int. J. Syst. Evol. Microbiol.">
        <title>The Global Catalogue of Microorganisms (GCM) 10K type strain sequencing project: providing services to taxonomists for standard genome sequencing and annotation.</title>
        <authorList>
            <consortium name="The Broad Institute Genomics Platform"/>
            <consortium name="The Broad Institute Genome Sequencing Center for Infectious Disease"/>
            <person name="Wu L."/>
            <person name="Ma J."/>
        </authorList>
    </citation>
    <scope>NUCLEOTIDE SEQUENCE [LARGE SCALE GENOMIC DNA]</scope>
    <source>
        <strain evidence="3">JCM 18657</strain>
    </source>
</reference>
<gene>
    <name evidence="2" type="ORF">ACFQWB_15800</name>
</gene>
<feature type="compositionally biased region" description="Acidic residues" evidence="1">
    <location>
        <begin position="113"/>
        <end position="127"/>
    </location>
</feature>
<dbReference type="EMBL" id="JBHTGQ010000041">
    <property type="protein sequence ID" value="MFC7751383.1"/>
    <property type="molecule type" value="Genomic_DNA"/>
</dbReference>
<dbReference type="RefSeq" id="WP_138788519.1">
    <property type="nucleotide sequence ID" value="NZ_JBHTGQ010000041.1"/>
</dbReference>
<proteinExistence type="predicted"/>
<comment type="caution">
    <text evidence="2">The sequence shown here is derived from an EMBL/GenBank/DDBJ whole genome shotgun (WGS) entry which is preliminary data.</text>
</comment>
<feature type="compositionally biased region" description="Low complexity" evidence="1">
    <location>
        <begin position="329"/>
        <end position="357"/>
    </location>
</feature>
<feature type="region of interest" description="Disordered" evidence="1">
    <location>
        <begin position="327"/>
        <end position="361"/>
    </location>
</feature>
<dbReference type="Proteomes" id="UP001596528">
    <property type="component" value="Unassembled WGS sequence"/>
</dbReference>
<sequence>MADIAIRPAMRTIGGEVNDILCDGRFVGMLTLVYRESDRLMGILTLEQQALFRHDKPEIERWARQYVYQMADAIGAEDCDWVIVHGNVEHPDKRGKKERRTLVYSGPGNSYAEQDESYGDYESDDAETIQMRQGGATQSQGQFRRQGKNGRGTAPGQQPGMQPQGQNQGQSQGQGQQQAQQQAQQQVQQQAQGQAQGQNMAQGQPQASGMAQGQPNGFGQQGGAQRSVRPKGRKLELSLVEETDDKFEYRLRDHKKAWLAEATLRLRGSRGIGEVHWLAEPDEEDIDRVAELIAAEHEDSRIRSLIIEMYYEGEPLETVELKLEEPKKASQPLGQSSQSQAGGQAAAANGGSANASGRTRGRKNEECEIVLVRDQGDTLTYNIFEPSDPSPLGAAVVDLSQREVNGEVRFFTPQDELRREDIAYQLLREIDKEREFETCTLSMIENQQIVDEMVFESSPVH</sequence>
<keyword evidence="3" id="KW-1185">Reference proteome</keyword>
<name>A0ABW2V816_9BACL</name>
<feature type="region of interest" description="Disordered" evidence="1">
    <location>
        <begin position="91"/>
        <end position="232"/>
    </location>
</feature>
<feature type="compositionally biased region" description="Low complexity" evidence="1">
    <location>
        <begin position="154"/>
        <end position="218"/>
    </location>
</feature>